<dbReference type="SUPFAM" id="SSF51556">
    <property type="entry name" value="Metallo-dependent hydrolases"/>
    <property type="match status" value="1"/>
</dbReference>
<organism evidence="3 4">
    <name type="scientific">Globicatella sulfidifaciens</name>
    <dbReference type="NCBI Taxonomy" id="136093"/>
    <lineage>
        <taxon>Bacteria</taxon>
        <taxon>Bacillati</taxon>
        <taxon>Bacillota</taxon>
        <taxon>Bacilli</taxon>
        <taxon>Lactobacillales</taxon>
        <taxon>Aerococcaceae</taxon>
        <taxon>Globicatella</taxon>
    </lineage>
</organism>
<gene>
    <name evidence="3" type="ORF">GX355_01905</name>
</gene>
<keyword evidence="1 3" id="KW-0378">Hydrolase</keyword>
<comment type="caution">
    <text evidence="3">The sequence shown here is derived from an EMBL/GenBank/DDBJ whole genome shotgun (WGS) entry which is preliminary data.</text>
</comment>
<sequence>MQTLIYNARVLTMDKEFTEYYPGYVLIEDDYILDVGLQEELLPEWHQWVTATGVKNKGIRLIDAQDGIVLPGLINAHTHVGMIPFRSLADDVKDRLRRFLFPLEAQMSKELVRASAQYALAEMLLAGITTFADMYYFEDTIAQVTAEMGMRALLGETIINHPTCDGDEEPFYGLKVAPKFIEKWQGNALITPILAPHAPNTNSELTLTEIKRLSEYYEAPVMMHVAEMDYEMQFYADEFNMTPIEYLNKVGLLNNHLLAVHCIHLTEQDIHLIRESEVKVVHCIGANAKSAKGFMPLKQLLEAGVPVGLGTDGPSSGNTLDLFHQMRYIAYSHKTVNQDRSAFPAREIVQLAINGGAEVLGLAKKVGRLVPGYQADIIIVECKSVNMFPVFDPYSVLVYSANASNVSDVWVAGEHLVEDKQLKRYDLATVRKQLEANMTDFKAAVEKIEAQAKN</sequence>
<evidence type="ECO:0000313" key="4">
    <source>
        <dbReference type="Proteomes" id="UP000541058"/>
    </source>
</evidence>
<proteinExistence type="predicted"/>
<dbReference type="InterPro" id="IPR011059">
    <property type="entry name" value="Metal-dep_hydrolase_composite"/>
</dbReference>
<evidence type="ECO:0000256" key="1">
    <source>
        <dbReference type="ARBA" id="ARBA00022801"/>
    </source>
</evidence>
<dbReference type="Pfam" id="PF01979">
    <property type="entry name" value="Amidohydro_1"/>
    <property type="match status" value="1"/>
</dbReference>
<name>A0A7X8GZI3_9LACT</name>
<dbReference type="RefSeq" id="WP_276646312.1">
    <property type="nucleotide sequence ID" value="NZ_JAAYSM010000055.1"/>
</dbReference>
<evidence type="ECO:0000313" key="3">
    <source>
        <dbReference type="EMBL" id="NLJ17592.1"/>
    </source>
</evidence>
<dbReference type="InterPro" id="IPR050287">
    <property type="entry name" value="MTA/SAH_deaminase"/>
</dbReference>
<accession>A0A7X8GZI3</accession>
<dbReference type="Gene3D" id="3.20.20.140">
    <property type="entry name" value="Metal-dependent hydrolases"/>
    <property type="match status" value="1"/>
</dbReference>
<dbReference type="SUPFAM" id="SSF51338">
    <property type="entry name" value="Composite domain of metallo-dependent hydrolases"/>
    <property type="match status" value="1"/>
</dbReference>
<protein>
    <submittedName>
        <fullName evidence="3">Amidohydrolase</fullName>
    </submittedName>
</protein>
<dbReference type="EMBL" id="JAAYSM010000055">
    <property type="protein sequence ID" value="NLJ17592.1"/>
    <property type="molecule type" value="Genomic_DNA"/>
</dbReference>
<dbReference type="GO" id="GO:0016810">
    <property type="term" value="F:hydrolase activity, acting on carbon-nitrogen (but not peptide) bonds"/>
    <property type="evidence" value="ECO:0007669"/>
    <property type="project" value="InterPro"/>
</dbReference>
<dbReference type="Gene3D" id="2.30.40.10">
    <property type="entry name" value="Urease, subunit C, domain 1"/>
    <property type="match status" value="1"/>
</dbReference>
<dbReference type="AlphaFoldDB" id="A0A7X8GZI3"/>
<reference evidence="3 4" key="1">
    <citation type="journal article" date="2020" name="Biotechnol. Biofuels">
        <title>New insights from the biogas microbiome by comprehensive genome-resolved metagenomics of nearly 1600 species originating from multiple anaerobic digesters.</title>
        <authorList>
            <person name="Campanaro S."/>
            <person name="Treu L."/>
            <person name="Rodriguez-R L.M."/>
            <person name="Kovalovszki A."/>
            <person name="Ziels R.M."/>
            <person name="Maus I."/>
            <person name="Zhu X."/>
            <person name="Kougias P.G."/>
            <person name="Basile A."/>
            <person name="Luo G."/>
            <person name="Schluter A."/>
            <person name="Konstantinidis K.T."/>
            <person name="Angelidaki I."/>
        </authorList>
    </citation>
    <scope>NUCLEOTIDE SEQUENCE [LARGE SCALE GENOMIC DNA]</scope>
    <source>
        <strain evidence="3">AS23ysBPME_34</strain>
    </source>
</reference>
<feature type="domain" description="Amidohydrolase-related" evidence="2">
    <location>
        <begin position="68"/>
        <end position="414"/>
    </location>
</feature>
<dbReference type="InterPro" id="IPR032466">
    <property type="entry name" value="Metal_Hydrolase"/>
</dbReference>
<dbReference type="Proteomes" id="UP000541058">
    <property type="component" value="Unassembled WGS sequence"/>
</dbReference>
<dbReference type="CDD" id="cd01298">
    <property type="entry name" value="ATZ_TRZ_like"/>
    <property type="match status" value="1"/>
</dbReference>
<evidence type="ECO:0000259" key="2">
    <source>
        <dbReference type="Pfam" id="PF01979"/>
    </source>
</evidence>
<dbReference type="InterPro" id="IPR006680">
    <property type="entry name" value="Amidohydro-rel"/>
</dbReference>
<dbReference type="PANTHER" id="PTHR43794">
    <property type="entry name" value="AMINOHYDROLASE SSNA-RELATED"/>
    <property type="match status" value="1"/>
</dbReference>
<dbReference type="PANTHER" id="PTHR43794:SF11">
    <property type="entry name" value="AMIDOHYDROLASE-RELATED DOMAIN-CONTAINING PROTEIN"/>
    <property type="match status" value="1"/>
</dbReference>